<reference evidence="1 2" key="1">
    <citation type="journal article" date="2018" name="Sci. Rep.">
        <title>Rhizobium tumorigenes sp. nov., a novel plant tumorigenic bacterium isolated from cane gall tumors on thornless blackberry.</title>
        <authorList>
            <person name="Kuzmanovi N."/>
            <person name="Smalla K."/>
            <person name="Gronow S."/>
            <person name="PuBawska J."/>
        </authorList>
    </citation>
    <scope>NUCLEOTIDE SEQUENCE [LARGE SCALE GENOMIC DNA]</scope>
    <source>
        <strain evidence="1 2">1078</strain>
    </source>
</reference>
<dbReference type="NCBIfam" id="TIGR04098">
    <property type="entry name" value="LnmK_bifunc"/>
    <property type="match status" value="1"/>
</dbReference>
<reference evidence="2" key="2">
    <citation type="journal article" date="2023" name="MicrobiologyOpen">
        <title>Genomics of the tumorigenes clade of the family Rhizobiaceae and description of Rhizobium rhododendri sp. nov.</title>
        <authorList>
            <person name="Kuzmanovic N."/>
            <person name="diCenzo G.C."/>
            <person name="Bunk B."/>
            <person name="Sproeer C."/>
            <person name="Fruehling A."/>
            <person name="Neumann-Schaal M."/>
            <person name="Overmann J."/>
            <person name="Smalla K."/>
        </authorList>
    </citation>
    <scope>NUCLEOTIDE SEQUENCE [LARGE SCALE GENOMIC DNA]</scope>
    <source>
        <strain evidence="2">1078</strain>
    </source>
</reference>
<sequence length="295" mass="32899">MNIALRPPGFRDPSSRDLVDRALYPHLLVGMPHMTPHSLSETWLMKELGHRHWLMLARELDMENADFRTAEGNEAYAAICATSLNAEGFGDVKANDILTIRSKLSAVSMTQTSTTHELSVKGRYIGGAELISTFVHRRTQGCNRSIARVAVSIPRPEIYKPSQLSKTASDLRNRRLDRHWGLPVIAAKPLQTFGFTPSPSQEFNGAGLFYFAELQAVAERALETFFPDKPPTTHCEVFFLGNIETNETVFFDLLSCDAQTETFHGQLRRTTGDVIATMFIRCNGVARTSNGPRSL</sequence>
<dbReference type="EMBL" id="CP117255">
    <property type="protein sequence ID" value="WFR94824.1"/>
    <property type="molecule type" value="Genomic_DNA"/>
</dbReference>
<organism evidence="1 2">
    <name type="scientific">Rhizobium tumorigenes</name>
    <dbReference type="NCBI Taxonomy" id="2041385"/>
    <lineage>
        <taxon>Bacteria</taxon>
        <taxon>Pseudomonadati</taxon>
        <taxon>Pseudomonadota</taxon>
        <taxon>Alphaproteobacteria</taxon>
        <taxon>Hyphomicrobiales</taxon>
        <taxon>Rhizobiaceae</taxon>
        <taxon>Rhizobium/Agrobacterium group</taxon>
        <taxon>Rhizobium</taxon>
    </lineage>
</organism>
<evidence type="ECO:0000313" key="1">
    <source>
        <dbReference type="EMBL" id="WFR94824.1"/>
    </source>
</evidence>
<dbReference type="KEGG" id="rtu:PR017_13530"/>
<dbReference type="Gene3D" id="3.10.129.10">
    <property type="entry name" value="Hotdog Thioesterase"/>
    <property type="match status" value="1"/>
</dbReference>
<accession>A0AAF1KVS6</accession>
<protein>
    <submittedName>
        <fullName evidence="1">DNA gyrase</fullName>
    </submittedName>
</protein>
<evidence type="ECO:0000313" key="2">
    <source>
        <dbReference type="Proteomes" id="UP000249499"/>
    </source>
</evidence>
<dbReference type="InterPro" id="IPR024091">
    <property type="entry name" value="LnmK-like_bifun_acyl/decarbox"/>
</dbReference>
<dbReference type="RefSeq" id="WP_111222015.1">
    <property type="nucleotide sequence ID" value="NZ_CP117255.1"/>
</dbReference>
<dbReference type="NCBIfam" id="TIGR04099">
    <property type="entry name" value="biosn_Pnap_2097"/>
    <property type="match status" value="1"/>
</dbReference>
<dbReference type="AlphaFoldDB" id="A0AAF1KVS6"/>
<name>A0AAF1KVS6_9HYPH</name>
<proteinExistence type="predicted"/>
<dbReference type="Proteomes" id="UP000249499">
    <property type="component" value="Chromosome"/>
</dbReference>
<keyword evidence="2" id="KW-1185">Reference proteome</keyword>
<gene>
    <name evidence="1" type="ORF">PR017_13530</name>
</gene>